<dbReference type="RefSeq" id="WP_377212913.1">
    <property type="nucleotide sequence ID" value="NZ_JBHTJV010000009.1"/>
</dbReference>
<dbReference type="InterPro" id="IPR001466">
    <property type="entry name" value="Beta-lactam-related"/>
</dbReference>
<reference evidence="3" key="1">
    <citation type="journal article" date="2019" name="Int. J. Syst. Evol. Microbiol.">
        <title>The Global Catalogue of Microorganisms (GCM) 10K type strain sequencing project: providing services to taxonomists for standard genome sequencing and annotation.</title>
        <authorList>
            <consortium name="The Broad Institute Genomics Platform"/>
            <consortium name="The Broad Institute Genome Sequencing Center for Infectious Disease"/>
            <person name="Wu L."/>
            <person name="Ma J."/>
        </authorList>
    </citation>
    <scope>NUCLEOTIDE SEQUENCE [LARGE SCALE GENOMIC DNA]</scope>
    <source>
        <strain evidence="3">CCUG 60023</strain>
    </source>
</reference>
<evidence type="ECO:0000259" key="1">
    <source>
        <dbReference type="Pfam" id="PF00144"/>
    </source>
</evidence>
<sequence>MTTAGLQTRLGFAPDRLERITDWMQSYVDDGRYPGASVLIARGGNVAFRSQVGQRDIEAGKPFEQDTIARIYSMTKPLTSVAIMMLVERGLFTLNTPISEFIPEFAKCRALLPGAQNLSQSEPAPTPTVHQLLVHTAGFSYSFNEGLMGEAYLENQIHFGTGPVEPGLTLETAAKRVAELPLAFQPGSKWEYSIAIDLLGRIIEVASGEPLDQFLHNHIIEPLGMVDTAFDVPEDKLDRFAACYTCSEDKSTLMALSDAPQTTRYKRGTVTAFSGGGGLVSTLDDYLKFADMVRRGGERDGVRFLSPRTLDFMRQNHLKGDIASMGPTSFAEMPMDGTGFGLGWSVVIDPAQVKVPGSMGDYGWGGLASTGWWNDPVQDITTIFFTQLIPSSAWPSRPQLRALVNAAVVGDGNYA</sequence>
<name>A0ABW3FGP1_9HYPH</name>
<dbReference type="InterPro" id="IPR012338">
    <property type="entry name" value="Beta-lactam/transpept-like"/>
</dbReference>
<comment type="caution">
    <text evidence="2">The sequence shown here is derived from an EMBL/GenBank/DDBJ whole genome shotgun (WGS) entry which is preliminary data.</text>
</comment>
<evidence type="ECO:0000313" key="2">
    <source>
        <dbReference type="EMBL" id="MFD0917074.1"/>
    </source>
</evidence>
<dbReference type="Gene3D" id="3.40.710.10">
    <property type="entry name" value="DD-peptidase/beta-lactamase superfamily"/>
    <property type="match status" value="1"/>
</dbReference>
<organism evidence="2 3">
    <name type="scientific">Pseudahrensia aquimaris</name>
    <dbReference type="NCBI Taxonomy" id="744461"/>
    <lineage>
        <taxon>Bacteria</taxon>
        <taxon>Pseudomonadati</taxon>
        <taxon>Pseudomonadota</taxon>
        <taxon>Alphaproteobacteria</taxon>
        <taxon>Hyphomicrobiales</taxon>
        <taxon>Ahrensiaceae</taxon>
        <taxon>Pseudahrensia</taxon>
    </lineage>
</organism>
<dbReference type="InterPro" id="IPR050789">
    <property type="entry name" value="Diverse_Enzym_Activities"/>
</dbReference>
<keyword evidence="2" id="KW-0378">Hydrolase</keyword>
<gene>
    <name evidence="2" type="ORF">ACFQ14_11705</name>
</gene>
<dbReference type="Pfam" id="PF00144">
    <property type="entry name" value="Beta-lactamase"/>
    <property type="match status" value="1"/>
</dbReference>
<accession>A0ABW3FGP1</accession>
<proteinExistence type="predicted"/>
<dbReference type="GO" id="GO:0016787">
    <property type="term" value="F:hydrolase activity"/>
    <property type="evidence" value="ECO:0007669"/>
    <property type="project" value="UniProtKB-KW"/>
</dbReference>
<dbReference type="Proteomes" id="UP001597101">
    <property type="component" value="Unassembled WGS sequence"/>
</dbReference>
<dbReference type="PANTHER" id="PTHR43283:SF3">
    <property type="entry name" value="BETA-LACTAMASE FAMILY PROTEIN (AFU_ORTHOLOGUE AFUA_5G07500)"/>
    <property type="match status" value="1"/>
</dbReference>
<protein>
    <submittedName>
        <fullName evidence="2">Serine hydrolase domain-containing protein</fullName>
        <ecNumber evidence="2">3.-.-.-</ecNumber>
    </submittedName>
</protein>
<feature type="domain" description="Beta-lactamase-related" evidence="1">
    <location>
        <begin position="22"/>
        <end position="404"/>
    </location>
</feature>
<evidence type="ECO:0000313" key="3">
    <source>
        <dbReference type="Proteomes" id="UP001597101"/>
    </source>
</evidence>
<dbReference type="EMBL" id="JBHTJV010000009">
    <property type="protein sequence ID" value="MFD0917074.1"/>
    <property type="molecule type" value="Genomic_DNA"/>
</dbReference>
<keyword evidence="3" id="KW-1185">Reference proteome</keyword>
<dbReference type="PANTHER" id="PTHR43283">
    <property type="entry name" value="BETA-LACTAMASE-RELATED"/>
    <property type="match status" value="1"/>
</dbReference>
<dbReference type="EC" id="3.-.-.-" evidence="2"/>
<dbReference type="SUPFAM" id="SSF56601">
    <property type="entry name" value="beta-lactamase/transpeptidase-like"/>
    <property type="match status" value="1"/>
</dbReference>